<dbReference type="GO" id="GO:0005886">
    <property type="term" value="C:plasma membrane"/>
    <property type="evidence" value="ECO:0007669"/>
    <property type="project" value="UniProtKB-SubCell"/>
</dbReference>
<dbReference type="AlphaFoldDB" id="A0A0B2UXB3"/>
<keyword evidence="6" id="KW-0407">Ion channel</keyword>
<sequence>MTVSYHLDLSSSTPCSFLKILFRWRGSIWKSVATELFVWTVFYYKVELFYRSDWILNAEGKRVFEAIAELCNQKLDYIPMAFMLGFFVNMVVDRWKKIFANMGWIENQALFVSTYIRGDDPETRIQRRNIVRYICLSQVLVFRDISMRVRRRFPTMQSVMKAGFLLPHELEMLEAVDLKYNKYFVPFNWIFAMIYKLRKAGKIDADVLMNSMLQEIRLFRTNLAELCNYDWVPVPLAYPQVVFLAVRVYFIICLVARQFIVGEQAHNKTLIDLRVPFMTMLQFVFYMGWVKVAESLLNPMGEDDDDFEGNFLIDKNIATALRIVDGGYDNFPEQKCDSFMSGQEPLYSTETAKCTVHQLVGSVASVRLAQEGEVKMVPHEPEPVQCDCPSQNPNPRWSRSATTQRIRERIARMSLTSRRANSLREGILKRSSLSKIDDIQNRPPTILRGIPIVPAEKFPRKVSTPVFERVEEIDEEEKRSDV</sequence>
<keyword evidence="6" id="KW-0813">Transport</keyword>
<dbReference type="PANTHER" id="PTHR10736">
    <property type="entry name" value="BESTROPHIN"/>
    <property type="match status" value="1"/>
</dbReference>
<dbReference type="GO" id="GO:0034707">
    <property type="term" value="C:chloride channel complex"/>
    <property type="evidence" value="ECO:0007669"/>
    <property type="project" value="UniProtKB-KW"/>
</dbReference>
<proteinExistence type="inferred from homology"/>
<dbReference type="Proteomes" id="UP000031036">
    <property type="component" value="Unassembled WGS sequence"/>
</dbReference>
<dbReference type="Pfam" id="PF01062">
    <property type="entry name" value="Bestrophin"/>
    <property type="match status" value="1"/>
</dbReference>
<dbReference type="EMBL" id="JPKZ01003105">
    <property type="protein sequence ID" value="KHN73525.1"/>
    <property type="molecule type" value="Genomic_DNA"/>
</dbReference>
<dbReference type="GO" id="GO:0005254">
    <property type="term" value="F:chloride channel activity"/>
    <property type="evidence" value="ECO:0007669"/>
    <property type="project" value="UniProtKB-KW"/>
</dbReference>
<keyword evidence="6" id="KW-0406">Ion transport</keyword>
<gene>
    <name evidence="7" type="primary">ZK688.2</name>
    <name evidence="7" type="ORF">Tcan_11729</name>
</gene>
<evidence type="ECO:0000256" key="4">
    <source>
        <dbReference type="ARBA" id="ARBA00023136"/>
    </source>
</evidence>
<comment type="caution">
    <text evidence="7">The sequence shown here is derived from an EMBL/GenBank/DDBJ whole genome shotgun (WGS) entry which is preliminary data.</text>
</comment>
<reference evidence="7 8" key="1">
    <citation type="submission" date="2014-11" db="EMBL/GenBank/DDBJ databases">
        <title>Genetic blueprint of the zoonotic pathogen Toxocara canis.</title>
        <authorList>
            <person name="Zhu X.-Q."/>
            <person name="Korhonen P.K."/>
            <person name="Cai H."/>
            <person name="Young N.D."/>
            <person name="Nejsum P."/>
            <person name="von Samson-Himmelstjerna G."/>
            <person name="Boag P.R."/>
            <person name="Tan P."/>
            <person name="Li Q."/>
            <person name="Min J."/>
            <person name="Yang Y."/>
            <person name="Wang X."/>
            <person name="Fang X."/>
            <person name="Hall R.S."/>
            <person name="Hofmann A."/>
            <person name="Sternberg P.W."/>
            <person name="Jex A.R."/>
            <person name="Gasser R.B."/>
        </authorList>
    </citation>
    <scope>NUCLEOTIDE SEQUENCE [LARGE SCALE GENOMIC DNA]</scope>
    <source>
        <strain evidence="7">PN_DK_2014</strain>
    </source>
</reference>
<keyword evidence="2" id="KW-0812">Transmembrane</keyword>
<dbReference type="OrthoDB" id="201595at2759"/>
<protein>
    <recommendedName>
        <fullName evidence="6">Bestrophin homolog</fullName>
    </recommendedName>
</protein>
<keyword evidence="8" id="KW-1185">Reference proteome</keyword>
<keyword evidence="3" id="KW-1133">Transmembrane helix</keyword>
<evidence type="ECO:0000313" key="7">
    <source>
        <dbReference type="EMBL" id="KHN73525.1"/>
    </source>
</evidence>
<evidence type="ECO:0000256" key="3">
    <source>
        <dbReference type="ARBA" id="ARBA00022989"/>
    </source>
</evidence>
<name>A0A0B2UXB3_TOXCA</name>
<dbReference type="InterPro" id="IPR000615">
    <property type="entry name" value="Bestrophin"/>
</dbReference>
<keyword evidence="6" id="KW-0869">Chloride channel</keyword>
<comment type="subcellular location">
    <subcellularLocation>
        <location evidence="6">Cell membrane</location>
        <topology evidence="6">Multi-pass membrane protein</topology>
    </subcellularLocation>
    <subcellularLocation>
        <location evidence="1">Membrane</location>
    </subcellularLocation>
</comment>
<dbReference type="InterPro" id="IPR021134">
    <property type="entry name" value="Bestrophin-like"/>
</dbReference>
<comment type="function">
    <text evidence="6">Forms chloride channels.</text>
</comment>
<keyword evidence="6" id="KW-1003">Cell membrane</keyword>
<evidence type="ECO:0000256" key="2">
    <source>
        <dbReference type="ARBA" id="ARBA00022692"/>
    </source>
</evidence>
<organism evidence="7 8">
    <name type="scientific">Toxocara canis</name>
    <name type="common">Canine roundworm</name>
    <dbReference type="NCBI Taxonomy" id="6265"/>
    <lineage>
        <taxon>Eukaryota</taxon>
        <taxon>Metazoa</taxon>
        <taxon>Ecdysozoa</taxon>
        <taxon>Nematoda</taxon>
        <taxon>Chromadorea</taxon>
        <taxon>Rhabditida</taxon>
        <taxon>Spirurina</taxon>
        <taxon>Ascaridomorpha</taxon>
        <taxon>Ascaridoidea</taxon>
        <taxon>Toxocaridae</taxon>
        <taxon>Toxocara</taxon>
    </lineage>
</organism>
<evidence type="ECO:0000256" key="1">
    <source>
        <dbReference type="ARBA" id="ARBA00004370"/>
    </source>
</evidence>
<keyword evidence="4" id="KW-0472">Membrane</keyword>
<comment type="similarity">
    <text evidence="5 6">Belongs to the anion channel-forming bestrophin (TC 1.A.46) family. Calcium-sensitive chloride channel subfamily.</text>
</comment>
<keyword evidence="6" id="KW-0868">Chloride</keyword>
<dbReference type="OMA" id="ANIGFIE"/>
<evidence type="ECO:0000256" key="5">
    <source>
        <dbReference type="ARBA" id="ARBA00034769"/>
    </source>
</evidence>
<accession>A0A0B2UXB3</accession>
<evidence type="ECO:0000313" key="8">
    <source>
        <dbReference type="Proteomes" id="UP000031036"/>
    </source>
</evidence>
<evidence type="ECO:0000256" key="6">
    <source>
        <dbReference type="RuleBase" id="RU363126"/>
    </source>
</evidence>
<dbReference type="PANTHER" id="PTHR10736:SF58">
    <property type="entry name" value="BESTROPHIN HOMOLOG-RELATED"/>
    <property type="match status" value="1"/>
</dbReference>